<sequence>MTDARDNKGKVDLPAAASKAGKQCMVEIKNGKVMFRQKPMSLEKTTETMQETVKFREWLEERVEKQEPPLSEIPRDHRPLVAKFVQESDKTISALCKHIQQELVPVDDEDDETPDPASRVLPLGTIEEAIVSVARRVNYGIDVINATKIPASLCVWRWEVRQEHYDWLPKASREKIEARLVERAQAKKDLQALFDALPQSEQDTMVGTKTVIKSKAQPLLRAMSNDATSGRDITPPVKAQETKADASEPENDGTPRGSGRPKKILDPEKAAKEKERLEKKSAKAEKEKKEKDAQTKARSMMASFFGKPKASNSASTSPAKGPAVASSSTAVSDFDKIFKPFVLKKDAELAPINWFHVSKRRRLVNDAEVIDLDPDEDVNDIDNDVEMIESNASDMSPKSRLRSIISSAPASFRVTPRRRSKTSASKRHTPIHDSVRSVMAQLAEAEISDDVGAVRTLLSRLRDRTQFPAKVLIFHEDERPGYFGTFTRHTRIIGPRRPWARDVVALDYGYDSGEEWGGEEEGGGDDVADVSDDDRDEEADSSDLDGWLVDGDEKEVATPIDEREGLDAFPFPPLPEPSKGKRKADVGEEKGGDGAKAKKRKVVVPLVPFIKGPLWEREVGKCEYDPFKQYRIQFFNDSPYPLDPFTFVSTSTSEVPKSTPQQPAVPTSIPLGKLTPHFVVPALPLHIINSTNSQTPAQPPPLPTVKRPPPAPKTAFPEAYLPYLLQKVTYMGARSLTALVEAIYQDLRTHKVKKNAVEAKIREVCEKDQYQRWVVKDDKSKVADVPTPTTAGA</sequence>
<comment type="caution">
    <text evidence="1">The sequence shown here is derived from an EMBL/GenBank/DDBJ whole genome shotgun (WGS) entry which is preliminary data.</text>
</comment>
<gene>
    <name evidence="1" type="ORF">BV25DRAFT_1854444</name>
</gene>
<keyword evidence="2" id="KW-1185">Reference proteome</keyword>
<evidence type="ECO:0000313" key="2">
    <source>
        <dbReference type="Proteomes" id="UP000814140"/>
    </source>
</evidence>
<dbReference type="EMBL" id="MU277203">
    <property type="protein sequence ID" value="KAI0063406.1"/>
    <property type="molecule type" value="Genomic_DNA"/>
</dbReference>
<protein>
    <submittedName>
        <fullName evidence="1">Uncharacterized protein</fullName>
    </submittedName>
</protein>
<reference evidence="1" key="1">
    <citation type="submission" date="2021-03" db="EMBL/GenBank/DDBJ databases">
        <authorList>
            <consortium name="DOE Joint Genome Institute"/>
            <person name="Ahrendt S."/>
            <person name="Looney B.P."/>
            <person name="Miyauchi S."/>
            <person name="Morin E."/>
            <person name="Drula E."/>
            <person name="Courty P.E."/>
            <person name="Chicoki N."/>
            <person name="Fauchery L."/>
            <person name="Kohler A."/>
            <person name="Kuo A."/>
            <person name="Labutti K."/>
            <person name="Pangilinan J."/>
            <person name="Lipzen A."/>
            <person name="Riley R."/>
            <person name="Andreopoulos W."/>
            <person name="He G."/>
            <person name="Johnson J."/>
            <person name="Barry K.W."/>
            <person name="Grigoriev I.V."/>
            <person name="Nagy L."/>
            <person name="Hibbett D."/>
            <person name="Henrissat B."/>
            <person name="Matheny P.B."/>
            <person name="Labbe J."/>
            <person name="Martin F."/>
        </authorList>
    </citation>
    <scope>NUCLEOTIDE SEQUENCE</scope>
    <source>
        <strain evidence="1">HHB10654</strain>
    </source>
</reference>
<organism evidence="1 2">
    <name type="scientific">Artomyces pyxidatus</name>
    <dbReference type="NCBI Taxonomy" id="48021"/>
    <lineage>
        <taxon>Eukaryota</taxon>
        <taxon>Fungi</taxon>
        <taxon>Dikarya</taxon>
        <taxon>Basidiomycota</taxon>
        <taxon>Agaricomycotina</taxon>
        <taxon>Agaricomycetes</taxon>
        <taxon>Russulales</taxon>
        <taxon>Auriscalpiaceae</taxon>
        <taxon>Artomyces</taxon>
    </lineage>
</organism>
<evidence type="ECO:0000313" key="1">
    <source>
        <dbReference type="EMBL" id="KAI0063406.1"/>
    </source>
</evidence>
<name>A0ACB8T5J7_9AGAM</name>
<accession>A0ACB8T5J7</accession>
<proteinExistence type="predicted"/>
<reference evidence="1" key="2">
    <citation type="journal article" date="2022" name="New Phytol.">
        <title>Evolutionary transition to the ectomycorrhizal habit in the genomes of a hyperdiverse lineage of mushroom-forming fungi.</title>
        <authorList>
            <person name="Looney B."/>
            <person name="Miyauchi S."/>
            <person name="Morin E."/>
            <person name="Drula E."/>
            <person name="Courty P.E."/>
            <person name="Kohler A."/>
            <person name="Kuo A."/>
            <person name="LaButti K."/>
            <person name="Pangilinan J."/>
            <person name="Lipzen A."/>
            <person name="Riley R."/>
            <person name="Andreopoulos W."/>
            <person name="He G."/>
            <person name="Johnson J."/>
            <person name="Nolan M."/>
            <person name="Tritt A."/>
            <person name="Barry K.W."/>
            <person name="Grigoriev I.V."/>
            <person name="Nagy L.G."/>
            <person name="Hibbett D."/>
            <person name="Henrissat B."/>
            <person name="Matheny P.B."/>
            <person name="Labbe J."/>
            <person name="Martin F.M."/>
        </authorList>
    </citation>
    <scope>NUCLEOTIDE SEQUENCE</scope>
    <source>
        <strain evidence="1">HHB10654</strain>
    </source>
</reference>
<dbReference type="Proteomes" id="UP000814140">
    <property type="component" value="Unassembled WGS sequence"/>
</dbReference>